<dbReference type="Pfam" id="PF03653">
    <property type="entry name" value="UPF0093"/>
    <property type="match status" value="1"/>
</dbReference>
<feature type="transmembrane region" description="Helical" evidence="14">
    <location>
        <begin position="57"/>
        <end position="79"/>
    </location>
</feature>
<dbReference type="GO" id="GO:0005886">
    <property type="term" value="C:plasma membrane"/>
    <property type="evidence" value="ECO:0007669"/>
    <property type="project" value="UniProtKB-SubCell"/>
</dbReference>
<comment type="catalytic activity">
    <reaction evidence="13 14 15">
        <text>protoporphyrinogen IX + 3 A = protoporphyrin IX + 3 AH2</text>
        <dbReference type="Rhea" id="RHEA:62000"/>
        <dbReference type="ChEBI" id="CHEBI:13193"/>
        <dbReference type="ChEBI" id="CHEBI:17499"/>
        <dbReference type="ChEBI" id="CHEBI:57306"/>
        <dbReference type="ChEBI" id="CHEBI:57307"/>
    </reaction>
</comment>
<comment type="function">
    <text evidence="14 15">Catalyzes the oxidation of protoporphyrinogen IX to protoporphyrin IX.</text>
</comment>
<keyword evidence="9 14" id="KW-1133">Transmembrane helix</keyword>
<comment type="subcellular location">
    <subcellularLocation>
        <location evidence="1 14">Cell membrane</location>
        <topology evidence="1 14">Multi-pass membrane protein</topology>
    </subcellularLocation>
</comment>
<gene>
    <name evidence="16" type="primary">hemJ</name>
    <name evidence="16" type="ORF">CQA53_09140</name>
</gene>
<dbReference type="GO" id="GO:0006782">
    <property type="term" value="P:protoporphyrinogen IX biosynthetic process"/>
    <property type="evidence" value="ECO:0007669"/>
    <property type="project" value="UniProtKB-UniRule"/>
</dbReference>
<dbReference type="AlphaFoldDB" id="A0A3D8IC98"/>
<keyword evidence="7 14" id="KW-0812">Transmembrane</keyword>
<name>A0A3D8IC98_9HELI</name>
<feature type="binding site" description="axial binding residue" evidence="14">
    <location>
        <position position="16"/>
    </location>
    <ligand>
        <name>heme</name>
        <dbReference type="ChEBI" id="CHEBI:30413"/>
    </ligand>
    <ligandPart>
        <name>Fe</name>
        <dbReference type="ChEBI" id="CHEBI:18248"/>
    </ligandPart>
</feature>
<comment type="pathway">
    <text evidence="2 14 15">Porphyrin-containing compound metabolism; protoporphyrin-IX biosynthesis; protoporphyrin-IX from protoporphyrinogen-IX: step 1/1.</text>
</comment>
<evidence type="ECO:0000256" key="15">
    <source>
        <dbReference type="PIRNR" id="PIRNR004638"/>
    </source>
</evidence>
<dbReference type="UniPathway" id="UPA00251">
    <property type="reaction ID" value="UER00324"/>
</dbReference>
<evidence type="ECO:0000256" key="7">
    <source>
        <dbReference type="ARBA" id="ARBA00022692"/>
    </source>
</evidence>
<keyword evidence="12 14" id="KW-0472">Membrane</keyword>
<feature type="transmembrane region" description="Helical" evidence="14">
    <location>
        <begin position="85"/>
        <end position="107"/>
    </location>
</feature>
<reference evidence="16 17" key="1">
    <citation type="submission" date="2018-04" db="EMBL/GenBank/DDBJ databases">
        <title>Novel Campyloabacter and Helicobacter Species and Strains.</title>
        <authorList>
            <person name="Mannion A.J."/>
            <person name="Shen Z."/>
            <person name="Fox J.G."/>
        </authorList>
    </citation>
    <scope>NUCLEOTIDE SEQUENCE [LARGE SCALE GENOMIC DNA]</scope>
    <source>
        <strain evidence="16 17">MIT 17-337</strain>
    </source>
</reference>
<feature type="binding site" description="axial binding residue" evidence="14">
    <location>
        <position position="89"/>
    </location>
    <ligand>
        <name>heme</name>
        <dbReference type="ChEBI" id="CHEBI:30413"/>
    </ligand>
    <ligandPart>
        <name>Fe</name>
        <dbReference type="ChEBI" id="CHEBI:18248"/>
    </ligandPart>
</feature>
<keyword evidence="11 14" id="KW-0408">Iron</keyword>
<dbReference type="NCBIfam" id="TIGR00701">
    <property type="entry name" value="protoporphyrinogen oxidase HemJ"/>
    <property type="match status" value="1"/>
</dbReference>
<feature type="transmembrane region" description="Helical" evidence="14">
    <location>
        <begin position="14"/>
        <end position="36"/>
    </location>
</feature>
<keyword evidence="10 14" id="KW-0560">Oxidoreductase</keyword>
<dbReference type="PIRSF" id="PIRSF004638">
    <property type="entry name" value="UCP004638"/>
    <property type="match status" value="1"/>
</dbReference>
<organism evidence="16 17">
    <name type="scientific">Helicobacter didelphidarum</name>
    <dbReference type="NCBI Taxonomy" id="2040648"/>
    <lineage>
        <taxon>Bacteria</taxon>
        <taxon>Pseudomonadati</taxon>
        <taxon>Campylobacterota</taxon>
        <taxon>Epsilonproteobacteria</taxon>
        <taxon>Campylobacterales</taxon>
        <taxon>Helicobacteraceae</taxon>
        <taxon>Helicobacter</taxon>
    </lineage>
</organism>
<evidence type="ECO:0000256" key="5">
    <source>
        <dbReference type="ARBA" id="ARBA00022475"/>
    </source>
</evidence>
<evidence type="ECO:0000256" key="9">
    <source>
        <dbReference type="ARBA" id="ARBA00022989"/>
    </source>
</evidence>
<accession>A0A3D8IC98</accession>
<proteinExistence type="inferred from homology"/>
<dbReference type="RefSeq" id="WP_115543698.1">
    <property type="nucleotide sequence ID" value="NZ_NXLQ01000029.1"/>
</dbReference>
<keyword evidence="8 14" id="KW-0479">Metal-binding</keyword>
<dbReference type="Proteomes" id="UP000256379">
    <property type="component" value="Unassembled WGS sequence"/>
</dbReference>
<evidence type="ECO:0000256" key="6">
    <source>
        <dbReference type="ARBA" id="ARBA00022617"/>
    </source>
</evidence>
<evidence type="ECO:0000256" key="2">
    <source>
        <dbReference type="ARBA" id="ARBA00005073"/>
    </source>
</evidence>
<dbReference type="GO" id="GO:0046872">
    <property type="term" value="F:metal ion binding"/>
    <property type="evidence" value="ECO:0007669"/>
    <property type="project" value="UniProtKB-UniRule"/>
</dbReference>
<evidence type="ECO:0000256" key="8">
    <source>
        <dbReference type="ARBA" id="ARBA00022723"/>
    </source>
</evidence>
<evidence type="ECO:0000256" key="12">
    <source>
        <dbReference type="ARBA" id="ARBA00023136"/>
    </source>
</evidence>
<sequence length="144" mass="16883">MLDFLTESYNGFKAFHIISVITWMAALFYLPRLFVYHAQQYNNKSFTDIVEIQEKKLYYYIGYPAMIATFISGILLLFITPMGAWLHAKLTLVALLFVFHFACGFYRKKLIVSLYKSEIFFRFFNEVPTLLMIGIVIFAVVKPF</sequence>
<dbReference type="PANTHER" id="PTHR40255">
    <property type="entry name" value="UPF0093 MEMBRANE PROTEIN SLR1790"/>
    <property type="match status" value="1"/>
</dbReference>
<dbReference type="EMBL" id="NXLQ01000029">
    <property type="protein sequence ID" value="RDU62700.1"/>
    <property type="molecule type" value="Genomic_DNA"/>
</dbReference>
<evidence type="ECO:0000313" key="17">
    <source>
        <dbReference type="Proteomes" id="UP000256379"/>
    </source>
</evidence>
<comment type="caution">
    <text evidence="16">The sequence shown here is derived from an EMBL/GenBank/DDBJ whole genome shotgun (WGS) entry which is preliminary data.</text>
</comment>
<evidence type="ECO:0000256" key="4">
    <source>
        <dbReference type="ARBA" id="ARBA00017504"/>
    </source>
</evidence>
<evidence type="ECO:0000256" key="13">
    <source>
        <dbReference type="ARBA" id="ARBA00048390"/>
    </source>
</evidence>
<protein>
    <recommendedName>
        <fullName evidence="4 14">Protoporphyrinogen IX oxidase</fullName>
        <shortName evidence="14">PPO</shortName>
        <ecNumber evidence="14 15">1.3.99.-</ecNumber>
    </recommendedName>
</protein>
<dbReference type="EC" id="1.3.99.-" evidence="14 15"/>
<evidence type="ECO:0000256" key="14">
    <source>
        <dbReference type="HAMAP-Rule" id="MF_02239"/>
    </source>
</evidence>
<keyword evidence="6 14" id="KW-0349">Heme</keyword>
<evidence type="ECO:0000313" key="16">
    <source>
        <dbReference type="EMBL" id="RDU62700.1"/>
    </source>
</evidence>
<dbReference type="InterPro" id="IPR005265">
    <property type="entry name" value="HemJ-like"/>
</dbReference>
<keyword evidence="5 14" id="KW-1003">Cell membrane</keyword>
<dbReference type="HAMAP" id="MF_02239">
    <property type="entry name" value="HemJ"/>
    <property type="match status" value="1"/>
</dbReference>
<comment type="similarity">
    <text evidence="3 14 15">Belongs to the HemJ family.</text>
</comment>
<evidence type="ECO:0000256" key="11">
    <source>
        <dbReference type="ARBA" id="ARBA00023004"/>
    </source>
</evidence>
<comment type="subunit">
    <text evidence="14">Homodimer.</text>
</comment>
<comment type="cofactor">
    <cofactor evidence="14 15">
        <name>heme b</name>
        <dbReference type="ChEBI" id="CHEBI:60344"/>
    </cofactor>
    <text evidence="14 15">Binds 1 heme b (iron(II)-protoporphyrin IX) group per subunit.</text>
</comment>
<dbReference type="GO" id="GO:0070818">
    <property type="term" value="F:protoporphyrinogen oxidase activity"/>
    <property type="evidence" value="ECO:0007669"/>
    <property type="project" value="UniProtKB-UniRule"/>
</dbReference>
<evidence type="ECO:0000256" key="3">
    <source>
        <dbReference type="ARBA" id="ARBA00006501"/>
    </source>
</evidence>
<evidence type="ECO:0000256" key="10">
    <source>
        <dbReference type="ARBA" id="ARBA00023002"/>
    </source>
</evidence>
<evidence type="ECO:0000256" key="1">
    <source>
        <dbReference type="ARBA" id="ARBA00004651"/>
    </source>
</evidence>
<keyword evidence="17" id="KW-1185">Reference proteome</keyword>
<dbReference type="PANTHER" id="PTHR40255:SF1">
    <property type="entry name" value="PROTOPORPHYRINOGEN IX OXIDASE"/>
    <property type="match status" value="1"/>
</dbReference>
<dbReference type="OrthoDB" id="9800824at2"/>
<feature type="transmembrane region" description="Helical" evidence="14">
    <location>
        <begin position="119"/>
        <end position="141"/>
    </location>
</feature>